<evidence type="ECO:0000256" key="4">
    <source>
        <dbReference type="PROSITE-ProRule" id="PRU01343"/>
    </source>
</evidence>
<feature type="domain" description="GRF-type" evidence="6">
    <location>
        <begin position="58"/>
        <end position="102"/>
    </location>
</feature>
<gene>
    <name evidence="7" type="ORF">LSALG_LOCUS33619</name>
</gene>
<name>A0AA35ZM22_LACSI</name>
<dbReference type="AlphaFoldDB" id="A0AA35ZM22"/>
<proteinExistence type="predicted"/>
<keyword evidence="5" id="KW-1133">Transmembrane helix</keyword>
<dbReference type="GO" id="GO:0008270">
    <property type="term" value="F:zinc ion binding"/>
    <property type="evidence" value="ECO:0007669"/>
    <property type="project" value="UniProtKB-KW"/>
</dbReference>
<keyword evidence="8" id="KW-1185">Reference proteome</keyword>
<dbReference type="Proteomes" id="UP001177003">
    <property type="component" value="Chromosome 7"/>
</dbReference>
<dbReference type="EMBL" id="OX465083">
    <property type="protein sequence ID" value="CAI9294646.1"/>
    <property type="molecule type" value="Genomic_DNA"/>
</dbReference>
<keyword evidence="1" id="KW-0479">Metal-binding</keyword>
<evidence type="ECO:0000256" key="3">
    <source>
        <dbReference type="ARBA" id="ARBA00022833"/>
    </source>
</evidence>
<evidence type="ECO:0000256" key="5">
    <source>
        <dbReference type="SAM" id="Phobius"/>
    </source>
</evidence>
<accession>A0AA35ZM22</accession>
<keyword evidence="5" id="KW-0472">Membrane</keyword>
<evidence type="ECO:0000313" key="8">
    <source>
        <dbReference type="Proteomes" id="UP001177003"/>
    </source>
</evidence>
<evidence type="ECO:0000259" key="6">
    <source>
        <dbReference type="PROSITE" id="PS51999"/>
    </source>
</evidence>
<feature type="transmembrane region" description="Helical" evidence="5">
    <location>
        <begin position="159"/>
        <end position="176"/>
    </location>
</feature>
<protein>
    <recommendedName>
        <fullName evidence="6">GRF-type domain-containing protein</fullName>
    </recommendedName>
</protein>
<dbReference type="PANTHER" id="PTHR33248">
    <property type="entry name" value="ZINC ION-BINDING PROTEIN"/>
    <property type="match status" value="1"/>
</dbReference>
<keyword evidence="3" id="KW-0862">Zinc</keyword>
<sequence length="177" mass="20470">MLPMGFCIIRDEHYWFLSCTVSFVSILMASSCSAKSIISSSSSNVSKTNKMVDDSYPCGCGFPSQIWTLTTKKNPGKKFRVCPNRLDPNTPNCSLWKWVDDDEGVRNTNKRDETEIKVDSIEVRISILEKDFNEHKGIAKKEYITLSKELTQMSRKLRFQKWFIIMIFVVFLVKLMM</sequence>
<keyword evidence="2 4" id="KW-0863">Zinc-finger</keyword>
<organism evidence="7 8">
    <name type="scientific">Lactuca saligna</name>
    <name type="common">Willowleaf lettuce</name>
    <dbReference type="NCBI Taxonomy" id="75948"/>
    <lineage>
        <taxon>Eukaryota</taxon>
        <taxon>Viridiplantae</taxon>
        <taxon>Streptophyta</taxon>
        <taxon>Embryophyta</taxon>
        <taxon>Tracheophyta</taxon>
        <taxon>Spermatophyta</taxon>
        <taxon>Magnoliopsida</taxon>
        <taxon>eudicotyledons</taxon>
        <taxon>Gunneridae</taxon>
        <taxon>Pentapetalae</taxon>
        <taxon>asterids</taxon>
        <taxon>campanulids</taxon>
        <taxon>Asterales</taxon>
        <taxon>Asteraceae</taxon>
        <taxon>Cichorioideae</taxon>
        <taxon>Cichorieae</taxon>
        <taxon>Lactucinae</taxon>
        <taxon>Lactuca</taxon>
    </lineage>
</organism>
<evidence type="ECO:0000256" key="1">
    <source>
        <dbReference type="ARBA" id="ARBA00022723"/>
    </source>
</evidence>
<dbReference type="InterPro" id="IPR010666">
    <property type="entry name" value="Znf_GRF"/>
</dbReference>
<keyword evidence="5" id="KW-0812">Transmembrane</keyword>
<evidence type="ECO:0000313" key="7">
    <source>
        <dbReference type="EMBL" id="CAI9294646.1"/>
    </source>
</evidence>
<dbReference type="PROSITE" id="PS51999">
    <property type="entry name" value="ZF_GRF"/>
    <property type="match status" value="1"/>
</dbReference>
<evidence type="ECO:0000256" key="2">
    <source>
        <dbReference type="ARBA" id="ARBA00022771"/>
    </source>
</evidence>
<reference evidence="7" key="1">
    <citation type="submission" date="2023-04" db="EMBL/GenBank/DDBJ databases">
        <authorList>
            <person name="Vijverberg K."/>
            <person name="Xiong W."/>
            <person name="Schranz E."/>
        </authorList>
    </citation>
    <scope>NUCLEOTIDE SEQUENCE</scope>
</reference>